<comment type="catalytic activity">
    <reaction evidence="1">
        <text>Hydrolyzes the link between N-acetylmuramoyl residues and L-amino acid residues in certain cell-wall glycopeptides.</text>
        <dbReference type="EC" id="3.5.1.28"/>
    </reaction>
</comment>
<dbReference type="AlphaFoldDB" id="A0A2Z6EVG0"/>
<dbReference type="Gene3D" id="3.40.80.10">
    <property type="entry name" value="Peptidoglycan recognition protein-like"/>
    <property type="match status" value="1"/>
</dbReference>
<dbReference type="PANTHER" id="PTHR30417">
    <property type="entry name" value="N-ACETYLMURAMOYL-L-ALANINE AMIDASE AMID"/>
    <property type="match status" value="1"/>
</dbReference>
<proteinExistence type="predicted"/>
<keyword evidence="3" id="KW-0378">Hydrolase</keyword>
<dbReference type="GO" id="GO:0019867">
    <property type="term" value="C:outer membrane"/>
    <property type="evidence" value="ECO:0007669"/>
    <property type="project" value="TreeGrafter"/>
</dbReference>
<dbReference type="RefSeq" id="WP_052393711.1">
    <property type="nucleotide sequence ID" value="NZ_AP018150.1"/>
</dbReference>
<dbReference type="GO" id="GO:0009253">
    <property type="term" value="P:peptidoglycan catabolic process"/>
    <property type="evidence" value="ECO:0007669"/>
    <property type="project" value="InterPro"/>
</dbReference>
<evidence type="ECO:0000313" key="6">
    <source>
        <dbReference type="Proteomes" id="UP000282597"/>
    </source>
</evidence>
<accession>A0A2Z6EVG0</accession>
<dbReference type="Pfam" id="PF01510">
    <property type="entry name" value="Amidase_2"/>
    <property type="match status" value="1"/>
</dbReference>
<sequence length="350" mass="39813">MFGTSPINSFKPITNTLRLSPAAALEKALAQPESAAALGNTLLKEAFLDASENENFQISYFKELDKINRWALRERLRKNIDFQGWLSHHFKNVIADLQAVSKQPAVFWEKIEFFPTVNQDERKPANTKISHIILHHTASNSAAKAIKSMAENNVSAHYLIDHNGTLMCLVPDKYRAWHAGVSQWQGVKNVNFCSIGIELVNNGFESFPDEQINMLLELLEDLKDRHAIPRENFIGHADIAPGRKVDPNWFFPWRQLGERGFGLWLKSEEQHSEPPDNFDAADNLITLGYKVEPLRNAIQAFNLHYLGHKEKFELDEEGKLKLYNLAIKIRDTANECQSKGKNAMNPELIA</sequence>
<dbReference type="InterPro" id="IPR002502">
    <property type="entry name" value="Amidase_domain"/>
</dbReference>
<keyword evidence="4" id="KW-0961">Cell wall biogenesis/degradation</keyword>
<evidence type="ECO:0000256" key="2">
    <source>
        <dbReference type="ARBA" id="ARBA00011901"/>
    </source>
</evidence>
<dbReference type="KEGG" id="mcys:MCB1EB_0904"/>
<dbReference type="EMBL" id="AP018150">
    <property type="protein sequence ID" value="BBE09065.1"/>
    <property type="molecule type" value="Genomic_DNA"/>
</dbReference>
<evidence type="ECO:0000256" key="4">
    <source>
        <dbReference type="ARBA" id="ARBA00023316"/>
    </source>
</evidence>
<dbReference type="CDD" id="cd06583">
    <property type="entry name" value="PGRP"/>
    <property type="match status" value="1"/>
</dbReference>
<evidence type="ECO:0000256" key="3">
    <source>
        <dbReference type="ARBA" id="ARBA00022801"/>
    </source>
</evidence>
<dbReference type="SUPFAM" id="SSF55846">
    <property type="entry name" value="N-acetylmuramoyl-L-alanine amidase-like"/>
    <property type="match status" value="1"/>
</dbReference>
<dbReference type="PANTHER" id="PTHR30417:SF1">
    <property type="entry name" value="N-ACETYLMURAMOYL-L-ALANINE AMIDASE AMID"/>
    <property type="match status" value="1"/>
</dbReference>
<dbReference type="EC" id="3.5.1.28" evidence="2"/>
<protein>
    <recommendedName>
        <fullName evidence="2">N-acetylmuramoyl-L-alanine amidase</fullName>
        <ecNumber evidence="2">3.5.1.28</ecNumber>
    </recommendedName>
</protein>
<dbReference type="GO" id="GO:0071555">
    <property type="term" value="P:cell wall organization"/>
    <property type="evidence" value="ECO:0007669"/>
    <property type="project" value="UniProtKB-KW"/>
</dbReference>
<evidence type="ECO:0000256" key="1">
    <source>
        <dbReference type="ARBA" id="ARBA00001561"/>
    </source>
</evidence>
<keyword evidence="6" id="KW-1185">Reference proteome</keyword>
<name>A0A2Z6EVG0_9BURK</name>
<gene>
    <name evidence="5" type="ORF">MCB1EB_0904</name>
</gene>
<organism evidence="5 6">
    <name type="scientific">Mycoavidus cysteinexigens</name>
    <dbReference type="NCBI Taxonomy" id="1553431"/>
    <lineage>
        <taxon>Bacteria</taxon>
        <taxon>Pseudomonadati</taxon>
        <taxon>Pseudomonadota</taxon>
        <taxon>Betaproteobacteria</taxon>
        <taxon>Burkholderiales</taxon>
        <taxon>Burkholderiaceae</taxon>
        <taxon>Mycoavidus</taxon>
    </lineage>
</organism>
<dbReference type="Proteomes" id="UP000282597">
    <property type="component" value="Chromosome"/>
</dbReference>
<dbReference type="SMART" id="SM00644">
    <property type="entry name" value="Ami_2"/>
    <property type="match status" value="1"/>
</dbReference>
<evidence type="ECO:0000313" key="5">
    <source>
        <dbReference type="EMBL" id="BBE09065.1"/>
    </source>
</evidence>
<dbReference type="InterPro" id="IPR051206">
    <property type="entry name" value="NAMLAA_amidase_2"/>
</dbReference>
<dbReference type="GO" id="GO:0008745">
    <property type="term" value="F:N-acetylmuramoyl-L-alanine amidase activity"/>
    <property type="evidence" value="ECO:0007669"/>
    <property type="project" value="UniProtKB-EC"/>
</dbReference>
<dbReference type="GO" id="GO:0009254">
    <property type="term" value="P:peptidoglycan turnover"/>
    <property type="evidence" value="ECO:0007669"/>
    <property type="project" value="TreeGrafter"/>
</dbReference>
<dbReference type="InterPro" id="IPR036505">
    <property type="entry name" value="Amidase/PGRP_sf"/>
</dbReference>
<reference evidence="5 6" key="1">
    <citation type="journal article" date="2018" name="Microbes Environ.">
        <title>Comparative Genomic Insights into Endofungal Lifestyles of Two Bacterial Endosymbionts, Mycoavidus cysteinexigens and Burkholderia rhizoxinica.</title>
        <authorList>
            <person name="Sharmin D."/>
            <person name="Guo Y."/>
            <person name="Nishizawa T."/>
            <person name="Ohshima S."/>
            <person name="Sato Y."/>
            <person name="Takashima Y."/>
            <person name="Narisawa K."/>
            <person name="Ohta H."/>
        </authorList>
    </citation>
    <scope>NUCLEOTIDE SEQUENCE [LARGE SCALE GENOMIC DNA]</scope>
    <source>
        <strain evidence="5 6">B1-EB</strain>
    </source>
</reference>